<reference evidence="2 3" key="1">
    <citation type="submission" date="2018-08" db="EMBL/GenBank/DDBJ databases">
        <title>Meiothermus granaticius genome AF-68 sequencing project.</title>
        <authorList>
            <person name="Da Costa M.S."/>
            <person name="Albuquerque L."/>
            <person name="Raposo P."/>
            <person name="Froufe H.J.C."/>
            <person name="Barroso C.S."/>
            <person name="Egas C."/>
        </authorList>
    </citation>
    <scope>NUCLEOTIDE SEQUENCE [LARGE SCALE GENOMIC DNA]</scope>
    <source>
        <strain evidence="2 3">AF-68</strain>
    </source>
</reference>
<gene>
    <name evidence="2" type="ORF">Mgrana_02517</name>
</gene>
<keyword evidence="1" id="KW-0812">Transmembrane</keyword>
<dbReference type="EMBL" id="QWLB01000038">
    <property type="protein sequence ID" value="RIH91577.1"/>
    <property type="molecule type" value="Genomic_DNA"/>
</dbReference>
<evidence type="ECO:0000313" key="2">
    <source>
        <dbReference type="EMBL" id="RIH91577.1"/>
    </source>
</evidence>
<accession>A0A399F4A8</accession>
<evidence type="ECO:0000256" key="1">
    <source>
        <dbReference type="SAM" id="Phobius"/>
    </source>
</evidence>
<dbReference type="Proteomes" id="UP000266178">
    <property type="component" value="Unassembled WGS sequence"/>
</dbReference>
<dbReference type="RefSeq" id="WP_119357970.1">
    <property type="nucleotide sequence ID" value="NZ_BJXM01000001.1"/>
</dbReference>
<feature type="transmembrane region" description="Helical" evidence="1">
    <location>
        <begin position="72"/>
        <end position="90"/>
    </location>
</feature>
<dbReference type="AlphaFoldDB" id="A0A399F4A8"/>
<keyword evidence="1" id="KW-0472">Membrane</keyword>
<evidence type="ECO:0000313" key="3">
    <source>
        <dbReference type="Proteomes" id="UP000266178"/>
    </source>
</evidence>
<organism evidence="2 3">
    <name type="scientific">Meiothermus granaticius NBRC 107808</name>
    <dbReference type="NCBI Taxonomy" id="1227551"/>
    <lineage>
        <taxon>Bacteria</taxon>
        <taxon>Thermotogati</taxon>
        <taxon>Deinococcota</taxon>
        <taxon>Deinococci</taxon>
        <taxon>Thermales</taxon>
        <taxon>Thermaceae</taxon>
        <taxon>Meiothermus</taxon>
    </lineage>
</organism>
<sequence length="92" mass="10055">MSWVMGIALGLYLLNLGVGLAAQLQWARFGVWHHLLYFAVFASAIASLLLLREYGLLLTIACLALFPRARPHTWAHPALGIIGLLGYALALL</sequence>
<protein>
    <submittedName>
        <fullName evidence="2">Uncharacterized protein</fullName>
    </submittedName>
</protein>
<comment type="caution">
    <text evidence="2">The sequence shown here is derived from an EMBL/GenBank/DDBJ whole genome shotgun (WGS) entry which is preliminary data.</text>
</comment>
<name>A0A399F4A8_9DEIN</name>
<feature type="transmembrane region" description="Helical" evidence="1">
    <location>
        <begin position="31"/>
        <end position="51"/>
    </location>
</feature>
<proteinExistence type="predicted"/>
<keyword evidence="3" id="KW-1185">Reference proteome</keyword>
<keyword evidence="1" id="KW-1133">Transmembrane helix</keyword>